<organism evidence="2">
    <name type="scientific">Culex pipiens</name>
    <name type="common">House mosquito</name>
    <dbReference type="NCBI Taxonomy" id="7175"/>
    <lineage>
        <taxon>Eukaryota</taxon>
        <taxon>Metazoa</taxon>
        <taxon>Ecdysozoa</taxon>
        <taxon>Arthropoda</taxon>
        <taxon>Hexapoda</taxon>
        <taxon>Insecta</taxon>
        <taxon>Pterygota</taxon>
        <taxon>Neoptera</taxon>
        <taxon>Endopterygota</taxon>
        <taxon>Diptera</taxon>
        <taxon>Nematocera</taxon>
        <taxon>Culicoidea</taxon>
        <taxon>Culicidae</taxon>
        <taxon>Culicinae</taxon>
        <taxon>Culicini</taxon>
        <taxon>Culex</taxon>
        <taxon>Culex</taxon>
    </lineage>
</organism>
<evidence type="ECO:0000256" key="1">
    <source>
        <dbReference type="SAM" id="Phobius"/>
    </source>
</evidence>
<proteinExistence type="predicted"/>
<keyword evidence="1" id="KW-0812">Transmembrane</keyword>
<dbReference type="AlphaFoldDB" id="A0A8D8P657"/>
<sequence length="130" mass="15048">MLAIQVCLSCPIFHNFSCFLVSFSLQVGSSEGFFILSFCVSLLFNVRFYFTLYLSHFFSFSLSCTLRAYDDQKSHCISQHTCIFHKAAKQNKYFYKCVNNNRSLKLKKCENNIAPWFSDNKAKKVDDDSA</sequence>
<dbReference type="EMBL" id="HBUE01324186">
    <property type="protein sequence ID" value="CAG6589915.1"/>
    <property type="molecule type" value="Transcribed_RNA"/>
</dbReference>
<keyword evidence="1" id="KW-0472">Membrane</keyword>
<evidence type="ECO:0000313" key="2">
    <source>
        <dbReference type="EMBL" id="CAG6589915.1"/>
    </source>
</evidence>
<reference evidence="2" key="1">
    <citation type="submission" date="2021-05" db="EMBL/GenBank/DDBJ databases">
        <authorList>
            <person name="Alioto T."/>
            <person name="Alioto T."/>
            <person name="Gomez Garrido J."/>
        </authorList>
    </citation>
    <scope>NUCLEOTIDE SEQUENCE</scope>
</reference>
<dbReference type="EMBL" id="HBUE01217628">
    <property type="protein sequence ID" value="CAG6537904.1"/>
    <property type="molecule type" value="Transcribed_RNA"/>
</dbReference>
<keyword evidence="1" id="KW-1133">Transmembrane helix</keyword>
<feature type="transmembrane region" description="Helical" evidence="1">
    <location>
        <begin position="32"/>
        <end position="50"/>
    </location>
</feature>
<accession>A0A8D8P657</accession>
<protein>
    <submittedName>
        <fullName evidence="2">(northern house mosquito) hypothetical protein</fullName>
    </submittedName>
</protein>
<name>A0A8D8P657_CULPI</name>